<dbReference type="AlphaFoldDB" id="A0A5C4V486"/>
<protein>
    <submittedName>
        <fullName evidence="1">DUF4240 domain-containing protein</fullName>
    </submittedName>
</protein>
<sequence length="155" mass="17487">MRSWTFRSTFPTYAPPPITAISGGAAALIYEGYCGDDPFLYFRLWLVAQGKAVYEGALDAVDSLADHRPVQLLATKPMSDWDEDSEWPWLESLLYVALHAYEHTTGKNFDDAIATRRPDTLRSVFEGDPAGEPWDLSNPEEIRRRGPRLAALFLH</sequence>
<dbReference type="EMBL" id="VDLX02000029">
    <property type="protein sequence ID" value="KAB8186276.1"/>
    <property type="molecule type" value="Genomic_DNA"/>
</dbReference>
<accession>A0A5C4V486</accession>
<evidence type="ECO:0000313" key="1">
    <source>
        <dbReference type="EMBL" id="KAB8186276.1"/>
    </source>
</evidence>
<comment type="caution">
    <text evidence="1">The sequence shown here is derived from an EMBL/GenBank/DDBJ whole genome shotgun (WGS) entry which is preliminary data.</text>
</comment>
<proteinExistence type="predicted"/>
<dbReference type="Pfam" id="PF14024">
    <property type="entry name" value="DUF4240"/>
    <property type="match status" value="1"/>
</dbReference>
<dbReference type="Proteomes" id="UP000312512">
    <property type="component" value="Unassembled WGS sequence"/>
</dbReference>
<dbReference type="OrthoDB" id="6200718at2"/>
<keyword evidence="2" id="KW-1185">Reference proteome</keyword>
<name>A0A5C4V486_9ACTN</name>
<evidence type="ECO:0000313" key="2">
    <source>
        <dbReference type="Proteomes" id="UP000312512"/>
    </source>
</evidence>
<dbReference type="InterPro" id="IPR025334">
    <property type="entry name" value="DUF4240"/>
</dbReference>
<reference evidence="1 2" key="1">
    <citation type="submission" date="2019-10" db="EMBL/GenBank/DDBJ databases">
        <title>Nonomuraea sp. nov., isolated from Phyllanthus amarus.</title>
        <authorList>
            <person name="Klykleung N."/>
            <person name="Tanasupawat S."/>
        </authorList>
    </citation>
    <scope>NUCLEOTIDE SEQUENCE [LARGE SCALE GENOMIC DNA]</scope>
    <source>
        <strain evidence="1 2">PA1-10</strain>
    </source>
</reference>
<organism evidence="1 2">
    <name type="scientific">Nonomuraea phyllanthi</name>
    <dbReference type="NCBI Taxonomy" id="2219224"/>
    <lineage>
        <taxon>Bacteria</taxon>
        <taxon>Bacillati</taxon>
        <taxon>Actinomycetota</taxon>
        <taxon>Actinomycetes</taxon>
        <taxon>Streptosporangiales</taxon>
        <taxon>Streptosporangiaceae</taxon>
        <taxon>Nonomuraea</taxon>
    </lineage>
</organism>
<gene>
    <name evidence="1" type="ORF">FH608_047005</name>
</gene>
<dbReference type="RefSeq" id="WP_139637708.1">
    <property type="nucleotide sequence ID" value="NZ_VDLX02000029.1"/>
</dbReference>